<evidence type="ECO:0000256" key="1">
    <source>
        <dbReference type="SAM" id="MobiDB-lite"/>
    </source>
</evidence>
<dbReference type="Proteomes" id="UP000026913">
    <property type="component" value="Plasmid unnamed"/>
</dbReference>
<accession>A0A024ELG8</accession>
<proteinExistence type="predicted"/>
<geneLocation type="plasmid" evidence="3"/>
<evidence type="ECO:0000313" key="2">
    <source>
        <dbReference type="EMBL" id="AHZ73440.1"/>
    </source>
</evidence>
<protein>
    <submittedName>
        <fullName evidence="2">Uncharacterized protein</fullName>
    </submittedName>
</protein>
<feature type="compositionally biased region" description="Basic and acidic residues" evidence="1">
    <location>
        <begin position="76"/>
        <end position="91"/>
    </location>
</feature>
<reference evidence="2 3" key="1">
    <citation type="journal article" date="2012" name="J. Bacteriol.">
        <title>Genome sequence of cold-adapted Pseudomonas mandelii strain JR-1.</title>
        <authorList>
            <person name="Jang S.H."/>
            <person name="Kim J."/>
            <person name="Kim J."/>
            <person name="Hong S."/>
            <person name="Lee C."/>
        </authorList>
    </citation>
    <scope>NUCLEOTIDE SEQUENCE [LARGE SCALE GENOMIC DNA]</scope>
    <source>
        <strain evidence="2 3">JR-1</strain>
        <plasmid evidence="3">Plasmid</plasmid>
    </source>
</reference>
<evidence type="ECO:0000313" key="3">
    <source>
        <dbReference type="Proteomes" id="UP000026913"/>
    </source>
</evidence>
<dbReference type="HOGENOM" id="CLU_1979629_0_0_6"/>
<sequence>MLRYWRLDSSHETLPAALPRFPAQSGASPQRDGGHSAAGRPMPDENCGYGKDGAELLSRYEQLFQSWQALQNRPGMQDRQRAASVDRENPRHTVGPPCRFLLPRLPSRPSTFRGMATAPRLIPASN</sequence>
<dbReference type="EMBL" id="CP005961">
    <property type="protein sequence ID" value="AHZ73440.1"/>
    <property type="molecule type" value="Genomic_DNA"/>
</dbReference>
<feature type="region of interest" description="Disordered" evidence="1">
    <location>
        <begin position="71"/>
        <end position="114"/>
    </location>
</feature>
<gene>
    <name evidence="2" type="ORF">OU5_P0188</name>
</gene>
<name>A0A024ELG8_9PSED</name>
<feature type="region of interest" description="Disordered" evidence="1">
    <location>
        <begin position="16"/>
        <end position="51"/>
    </location>
</feature>
<organism evidence="2 3">
    <name type="scientific">Pseudomonas mandelii JR-1</name>
    <dbReference type="NCBI Taxonomy" id="1147786"/>
    <lineage>
        <taxon>Bacteria</taxon>
        <taxon>Pseudomonadati</taxon>
        <taxon>Pseudomonadota</taxon>
        <taxon>Gammaproteobacteria</taxon>
        <taxon>Pseudomonadales</taxon>
        <taxon>Pseudomonadaceae</taxon>
        <taxon>Pseudomonas</taxon>
    </lineage>
</organism>
<dbReference type="AlphaFoldDB" id="A0A024ELG8"/>
<keyword evidence="2" id="KW-0614">Plasmid</keyword>
<dbReference type="KEGG" id="pman:OU5_P0188"/>